<keyword evidence="1" id="KW-0812">Transmembrane</keyword>
<keyword evidence="3" id="KW-1185">Reference proteome</keyword>
<evidence type="ECO:0000256" key="1">
    <source>
        <dbReference type="SAM" id="Phobius"/>
    </source>
</evidence>
<protein>
    <recommendedName>
        <fullName evidence="4">Lumazine-binding protein</fullName>
    </recommendedName>
</protein>
<evidence type="ECO:0000313" key="3">
    <source>
        <dbReference type="Proteomes" id="UP000430146"/>
    </source>
</evidence>
<feature type="transmembrane region" description="Helical" evidence="1">
    <location>
        <begin position="17"/>
        <end position="37"/>
    </location>
</feature>
<accession>A0A5S9PW06</accession>
<dbReference type="Proteomes" id="UP000430146">
    <property type="component" value="Unassembled WGS sequence"/>
</dbReference>
<keyword evidence="1" id="KW-1133">Transmembrane helix</keyword>
<dbReference type="AlphaFoldDB" id="A0A5S9PW06"/>
<name>A0A5S9PW06_MYCVN</name>
<evidence type="ECO:0000313" key="2">
    <source>
        <dbReference type="EMBL" id="CAA0108578.1"/>
    </source>
</evidence>
<keyword evidence="1" id="KW-0472">Membrane</keyword>
<dbReference type="OrthoDB" id="4427703at2"/>
<dbReference type="RefSeq" id="WP_159230042.1">
    <property type="nucleotide sequence ID" value="NZ_CACSIP010000012.1"/>
</dbReference>
<reference evidence="2 3" key="1">
    <citation type="submission" date="2019-11" db="EMBL/GenBank/DDBJ databases">
        <authorList>
            <person name="Holert J."/>
        </authorList>
    </citation>
    <scope>NUCLEOTIDE SEQUENCE [LARGE SCALE GENOMIC DNA]</scope>
    <source>
        <strain evidence="2">BC8_1</strain>
    </source>
</reference>
<proteinExistence type="predicted"/>
<sequence>MTEPSDSSSEGGTAGPFLGALVIIVAVVIAVWLFNVFSGDDLTDEQQIGFAVVAQNDALQRQDYADFRAYTCAQEQGTEAEVMDEQRDSAGKRGERFVEGTGGVVIDGDRATADITYYFDNDPDAKETVEIAFVRQDGLWKVCSTGPG</sequence>
<evidence type="ECO:0008006" key="4">
    <source>
        <dbReference type="Google" id="ProtNLM"/>
    </source>
</evidence>
<gene>
    <name evidence="2" type="ORF">AELLOGFF_00609</name>
</gene>
<organism evidence="2 3">
    <name type="scientific">Mycolicibacterium vanbaalenii</name>
    <name type="common">Mycobacterium vanbaalenii</name>
    <dbReference type="NCBI Taxonomy" id="110539"/>
    <lineage>
        <taxon>Bacteria</taxon>
        <taxon>Bacillati</taxon>
        <taxon>Actinomycetota</taxon>
        <taxon>Actinomycetes</taxon>
        <taxon>Mycobacteriales</taxon>
        <taxon>Mycobacteriaceae</taxon>
        <taxon>Mycolicibacterium</taxon>
    </lineage>
</organism>
<dbReference type="EMBL" id="CACSIP010000012">
    <property type="protein sequence ID" value="CAA0108578.1"/>
    <property type="molecule type" value="Genomic_DNA"/>
</dbReference>